<dbReference type="InterPro" id="IPR055247">
    <property type="entry name" value="InsJ-like_HTH"/>
</dbReference>
<name>A0ABU4WBH9_9FUSO</name>
<evidence type="ECO:0000259" key="2">
    <source>
        <dbReference type="Pfam" id="PF13518"/>
    </source>
</evidence>
<evidence type="ECO:0000256" key="1">
    <source>
        <dbReference type="ARBA" id="ARBA00038232"/>
    </source>
</evidence>
<comment type="caution">
    <text evidence="3">The sequence shown here is derived from an EMBL/GenBank/DDBJ whole genome shotgun (WGS) entry which is preliminary data.</text>
</comment>
<sequence>MGRINNKYPSELKIKVVKRYLEDEESLQDIADEFGISSKTQIHNWVKKYEELGEEAFKFEKRGNPKDKKELKNNFTFDNLEDEVIFLRMENEYLKRFCEMLKRSLRIKK</sequence>
<gene>
    <name evidence="3" type="ORF">RFV38_08705</name>
</gene>
<dbReference type="SUPFAM" id="SSF46689">
    <property type="entry name" value="Homeodomain-like"/>
    <property type="match status" value="1"/>
</dbReference>
<feature type="domain" description="Insertion element IS150 protein InsJ-like helix-turn-helix" evidence="2">
    <location>
        <begin position="13"/>
        <end position="66"/>
    </location>
</feature>
<dbReference type="PANTHER" id="PTHR33795">
    <property type="entry name" value="INSERTION ELEMENT IS150 PROTEIN INSJ"/>
    <property type="match status" value="1"/>
</dbReference>
<dbReference type="InterPro" id="IPR009057">
    <property type="entry name" value="Homeodomain-like_sf"/>
</dbReference>
<dbReference type="Gene3D" id="1.10.10.10">
    <property type="entry name" value="Winged helix-like DNA-binding domain superfamily/Winged helix DNA-binding domain"/>
    <property type="match status" value="1"/>
</dbReference>
<dbReference type="PANTHER" id="PTHR33795:SF1">
    <property type="entry name" value="INSERTION ELEMENT IS150 PROTEIN INSJ"/>
    <property type="match status" value="1"/>
</dbReference>
<protein>
    <submittedName>
        <fullName evidence="3">Helix-turn-helix domain-containing protein</fullName>
    </submittedName>
</protein>
<dbReference type="Proteomes" id="UP001279681">
    <property type="component" value="Unassembled WGS sequence"/>
</dbReference>
<dbReference type="EMBL" id="JAVIKH010000011">
    <property type="protein sequence ID" value="MDX8336574.1"/>
    <property type="molecule type" value="Genomic_DNA"/>
</dbReference>
<reference evidence="4" key="1">
    <citation type="submission" date="2023-07" db="EMBL/GenBank/DDBJ databases">
        <authorList>
            <person name="Colorado M.A."/>
            <person name="Villamil L.M."/>
            <person name="Melo J.F."/>
            <person name="Rodriguez J.A."/>
            <person name="Ruiz R.Y."/>
        </authorList>
    </citation>
    <scope>NUCLEOTIDE SEQUENCE [LARGE SCALE GENOMIC DNA]</scope>
    <source>
        <strain evidence="4">C33</strain>
    </source>
</reference>
<evidence type="ECO:0000313" key="4">
    <source>
        <dbReference type="Proteomes" id="UP001279681"/>
    </source>
</evidence>
<dbReference type="InterPro" id="IPR052057">
    <property type="entry name" value="IS150/IS1296_orfA-like"/>
</dbReference>
<proteinExistence type="inferred from homology"/>
<dbReference type="InterPro" id="IPR036388">
    <property type="entry name" value="WH-like_DNA-bd_sf"/>
</dbReference>
<evidence type="ECO:0000313" key="3">
    <source>
        <dbReference type="EMBL" id="MDX8336574.1"/>
    </source>
</evidence>
<comment type="similarity">
    <text evidence="1">Belongs to the IS150/IS1296 orfA family.</text>
</comment>
<keyword evidence="4" id="KW-1185">Reference proteome</keyword>
<dbReference type="Pfam" id="PF13518">
    <property type="entry name" value="HTH_28"/>
    <property type="match status" value="1"/>
</dbReference>
<dbReference type="RefSeq" id="WP_320313960.1">
    <property type="nucleotide sequence ID" value="NZ_JAVIKH010000011.1"/>
</dbReference>
<accession>A0ABU4WBH9</accession>
<organism evidence="3 4">
    <name type="scientific">Candidatus Cetobacterium colombiensis</name>
    <dbReference type="NCBI Taxonomy" id="3073100"/>
    <lineage>
        <taxon>Bacteria</taxon>
        <taxon>Fusobacteriati</taxon>
        <taxon>Fusobacteriota</taxon>
        <taxon>Fusobacteriia</taxon>
        <taxon>Fusobacteriales</taxon>
        <taxon>Fusobacteriaceae</taxon>
        <taxon>Cetobacterium</taxon>
    </lineage>
</organism>